<dbReference type="PRINTS" id="PR00834">
    <property type="entry name" value="PROTEASES2C"/>
</dbReference>
<feature type="transmembrane region" description="Helical" evidence="8">
    <location>
        <begin position="141"/>
        <end position="161"/>
    </location>
</feature>
<dbReference type="InterPro" id="IPR009003">
    <property type="entry name" value="Peptidase_S1_PA"/>
</dbReference>
<evidence type="ECO:0000256" key="1">
    <source>
        <dbReference type="ARBA" id="ARBA00004141"/>
    </source>
</evidence>
<evidence type="ECO:0000256" key="4">
    <source>
        <dbReference type="ARBA" id="ARBA00022692"/>
    </source>
</evidence>
<evidence type="ECO:0000256" key="3">
    <source>
        <dbReference type="ARBA" id="ARBA00022670"/>
    </source>
</evidence>
<evidence type="ECO:0000313" key="10">
    <source>
        <dbReference type="Proteomes" id="UP000321234"/>
    </source>
</evidence>
<dbReference type="GO" id="GO:0004252">
    <property type="term" value="F:serine-type endopeptidase activity"/>
    <property type="evidence" value="ECO:0007669"/>
    <property type="project" value="InterPro"/>
</dbReference>
<dbReference type="InterPro" id="IPR043504">
    <property type="entry name" value="Peptidase_S1_PA_chymotrypsin"/>
</dbReference>
<dbReference type="InterPro" id="IPR051201">
    <property type="entry name" value="Chloro_Bact_Ser_Proteases"/>
</dbReference>
<evidence type="ECO:0000256" key="6">
    <source>
        <dbReference type="ARBA" id="ARBA00022989"/>
    </source>
</evidence>
<accession>A0A5C8Z423</accession>
<dbReference type="InterPro" id="IPR003825">
    <property type="entry name" value="Colicin-V_CvpA"/>
</dbReference>
<evidence type="ECO:0000256" key="8">
    <source>
        <dbReference type="SAM" id="Phobius"/>
    </source>
</evidence>
<dbReference type="EMBL" id="VKAC01000015">
    <property type="protein sequence ID" value="TXR52317.1"/>
    <property type="molecule type" value="Genomic_DNA"/>
</dbReference>
<dbReference type="Pfam" id="PF02674">
    <property type="entry name" value="Colicin_V"/>
    <property type="match status" value="1"/>
</dbReference>
<sequence>MGLHRRRPRRAAARGRPGAPLGRLARAADVGRHRWPAGGRPVSTLDVVLLLLLIVYGLSGLRQGLVVGLLSVGAFIAGAGLGMWLLPMLVGSMEPGRTRTVVVVAGVLLIAWGCQLLGSLVGRRLRDVITWQPAQVVDSALGAVAAVLAVALVSWFVAGAVRAGPMPSLARAVASSQVISTIGTLVPPQAESLFAGFRSVVEANDFPRVFSGTGEEPLKEVAAPNDAVVGGAASIAQAGIVKITGTAEACRKGSEGSGFVVAPQRVVTNAHVVAGVSEPQVQVGGKGERLDATVVLFDPSEDLAVLAVPGLRAEPLGAGRQLGPSADAVVAGFPQDGPFTAVPARVREVVRAEGKDIYGKATVIRQVYSLAADVEPGNSGGPLLDPGGNVVGVVFARSLTDRGTGYALTLDETRPVLQKAQEATREVSTGPCTTG</sequence>
<dbReference type="PANTHER" id="PTHR43343">
    <property type="entry name" value="PEPTIDASE S12"/>
    <property type="match status" value="1"/>
</dbReference>
<comment type="similarity">
    <text evidence="2">Belongs to the peptidase S1C family.</text>
</comment>
<dbReference type="SUPFAM" id="SSF50494">
    <property type="entry name" value="Trypsin-like serine proteases"/>
    <property type="match status" value="1"/>
</dbReference>
<protein>
    <submittedName>
        <fullName evidence="9">MarP family serine protease</fullName>
    </submittedName>
</protein>
<gene>
    <name evidence="9" type="ORF">FMM08_20220</name>
</gene>
<evidence type="ECO:0000256" key="5">
    <source>
        <dbReference type="ARBA" id="ARBA00022801"/>
    </source>
</evidence>
<dbReference type="AlphaFoldDB" id="A0A5C8Z423"/>
<dbReference type="Gene3D" id="2.40.10.10">
    <property type="entry name" value="Trypsin-like serine proteases"/>
    <property type="match status" value="2"/>
</dbReference>
<dbReference type="PANTHER" id="PTHR43343:SF3">
    <property type="entry name" value="PROTEASE DO-LIKE 8, CHLOROPLASTIC"/>
    <property type="match status" value="1"/>
</dbReference>
<dbReference type="GO" id="GO:0006508">
    <property type="term" value="P:proteolysis"/>
    <property type="evidence" value="ECO:0007669"/>
    <property type="project" value="UniProtKB-KW"/>
</dbReference>
<keyword evidence="6 8" id="KW-1133">Transmembrane helix</keyword>
<reference evidence="9 10" key="1">
    <citation type="submission" date="2019-07" db="EMBL/GenBank/DDBJ databases">
        <title>Quadrisphaera sp. strain DD2A genome sequencing and assembly.</title>
        <authorList>
            <person name="Kim I."/>
        </authorList>
    </citation>
    <scope>NUCLEOTIDE SEQUENCE [LARGE SCALE GENOMIC DNA]</scope>
    <source>
        <strain evidence="9 10">DD2A</strain>
    </source>
</reference>
<dbReference type="NCBIfam" id="NF033740">
    <property type="entry name" value="MarP_fam_protase"/>
    <property type="match status" value="1"/>
</dbReference>
<evidence type="ECO:0000313" key="9">
    <source>
        <dbReference type="EMBL" id="TXR52317.1"/>
    </source>
</evidence>
<organism evidence="9 10">
    <name type="scientific">Quadrisphaera setariae</name>
    <dbReference type="NCBI Taxonomy" id="2593304"/>
    <lineage>
        <taxon>Bacteria</taxon>
        <taxon>Bacillati</taxon>
        <taxon>Actinomycetota</taxon>
        <taxon>Actinomycetes</taxon>
        <taxon>Kineosporiales</taxon>
        <taxon>Kineosporiaceae</taxon>
        <taxon>Quadrisphaera</taxon>
    </lineage>
</organism>
<comment type="caution">
    <text evidence="9">The sequence shown here is derived from an EMBL/GenBank/DDBJ whole genome shotgun (WGS) entry which is preliminary data.</text>
</comment>
<comment type="subcellular location">
    <subcellularLocation>
        <location evidence="1">Membrane</location>
        <topology evidence="1">Multi-pass membrane protein</topology>
    </subcellularLocation>
</comment>
<keyword evidence="5" id="KW-0378">Hydrolase</keyword>
<dbReference type="Proteomes" id="UP000321234">
    <property type="component" value="Unassembled WGS sequence"/>
</dbReference>
<name>A0A5C8Z423_9ACTN</name>
<proteinExistence type="inferred from homology"/>
<keyword evidence="7 8" id="KW-0472">Membrane</keyword>
<dbReference type="GO" id="GO:0009403">
    <property type="term" value="P:toxin biosynthetic process"/>
    <property type="evidence" value="ECO:0007669"/>
    <property type="project" value="InterPro"/>
</dbReference>
<feature type="transmembrane region" description="Helical" evidence="8">
    <location>
        <begin position="101"/>
        <end position="121"/>
    </location>
</feature>
<keyword evidence="10" id="KW-1185">Reference proteome</keyword>
<evidence type="ECO:0000256" key="2">
    <source>
        <dbReference type="ARBA" id="ARBA00010541"/>
    </source>
</evidence>
<dbReference type="Pfam" id="PF13365">
    <property type="entry name" value="Trypsin_2"/>
    <property type="match status" value="1"/>
</dbReference>
<keyword evidence="3 9" id="KW-0645">Protease</keyword>
<dbReference type="InterPro" id="IPR001940">
    <property type="entry name" value="Peptidase_S1C"/>
</dbReference>
<dbReference type="OrthoDB" id="9766361at2"/>
<evidence type="ECO:0000256" key="7">
    <source>
        <dbReference type="ARBA" id="ARBA00023136"/>
    </source>
</evidence>
<dbReference type="GO" id="GO:0016020">
    <property type="term" value="C:membrane"/>
    <property type="evidence" value="ECO:0007669"/>
    <property type="project" value="UniProtKB-SubCell"/>
</dbReference>
<dbReference type="InterPro" id="IPR047680">
    <property type="entry name" value="MarP-like"/>
</dbReference>
<feature type="transmembrane region" description="Helical" evidence="8">
    <location>
        <begin position="65"/>
        <end position="89"/>
    </location>
</feature>
<keyword evidence="4 8" id="KW-0812">Transmembrane</keyword>